<keyword evidence="3" id="KW-1003">Cell membrane</keyword>
<keyword evidence="5 10" id="KW-1133">Transmembrane helix</keyword>
<accession>A0A345P856</accession>
<proteinExistence type="inferred from homology"/>
<dbReference type="InterPro" id="IPR045324">
    <property type="entry name" value="Small_multidrug_res"/>
</dbReference>
<keyword evidence="6 10" id="KW-0472">Membrane</keyword>
<feature type="transmembrane region" description="Helical" evidence="10">
    <location>
        <begin position="29"/>
        <end position="47"/>
    </location>
</feature>
<dbReference type="FunFam" id="1.10.3730.20:FF:000001">
    <property type="entry name" value="Quaternary ammonium compound resistance transporter SugE"/>
    <property type="match status" value="1"/>
</dbReference>
<evidence type="ECO:0000256" key="5">
    <source>
        <dbReference type="ARBA" id="ARBA00022989"/>
    </source>
</evidence>
<keyword evidence="4 9" id="KW-0812">Transmembrane</keyword>
<dbReference type="AlphaFoldDB" id="A0A345P856"/>
<protein>
    <recommendedName>
        <fullName evidence="8">Guanidinium exporter</fullName>
    </recommendedName>
</protein>
<evidence type="ECO:0000256" key="2">
    <source>
        <dbReference type="ARBA" id="ARBA00022448"/>
    </source>
</evidence>
<gene>
    <name evidence="11" type="ORF">HYN46_11815</name>
</gene>
<evidence type="ECO:0000256" key="8">
    <source>
        <dbReference type="ARBA" id="ARBA00039168"/>
    </source>
</evidence>
<evidence type="ECO:0000256" key="10">
    <source>
        <dbReference type="SAM" id="Phobius"/>
    </source>
</evidence>
<dbReference type="InterPro" id="IPR000390">
    <property type="entry name" value="Small_drug/metabolite_transptr"/>
</dbReference>
<organism evidence="11 12">
    <name type="scientific">Aquirhabdus parva</name>
    <dbReference type="NCBI Taxonomy" id="2283318"/>
    <lineage>
        <taxon>Bacteria</taxon>
        <taxon>Pseudomonadati</taxon>
        <taxon>Pseudomonadota</taxon>
        <taxon>Gammaproteobacteria</taxon>
        <taxon>Moraxellales</taxon>
        <taxon>Moraxellaceae</taxon>
        <taxon>Aquirhabdus</taxon>
    </lineage>
</organism>
<dbReference type="SUPFAM" id="SSF103481">
    <property type="entry name" value="Multidrug resistance efflux transporter EmrE"/>
    <property type="match status" value="1"/>
</dbReference>
<evidence type="ECO:0000313" key="12">
    <source>
        <dbReference type="Proteomes" id="UP000253940"/>
    </source>
</evidence>
<name>A0A345P856_9GAMM</name>
<evidence type="ECO:0000256" key="9">
    <source>
        <dbReference type="RuleBase" id="RU003942"/>
    </source>
</evidence>
<reference evidence="11 12" key="1">
    <citation type="submission" date="2018-07" db="EMBL/GenBank/DDBJ databases">
        <title>Genome sequencing of Moraxellaceae gen. HYN0046.</title>
        <authorList>
            <person name="Kim M."/>
            <person name="Yi H."/>
        </authorList>
    </citation>
    <scope>NUCLEOTIDE SEQUENCE [LARGE SCALE GENOMIC DNA]</scope>
    <source>
        <strain evidence="11 12">HYN0046</strain>
    </source>
</reference>
<dbReference type="Gene3D" id="1.10.3730.20">
    <property type="match status" value="1"/>
</dbReference>
<evidence type="ECO:0000256" key="6">
    <source>
        <dbReference type="ARBA" id="ARBA00023136"/>
    </source>
</evidence>
<dbReference type="GO" id="GO:0005886">
    <property type="term" value="C:plasma membrane"/>
    <property type="evidence" value="ECO:0007669"/>
    <property type="project" value="UniProtKB-SubCell"/>
</dbReference>
<comment type="similarity">
    <text evidence="7">Belongs to the drug/metabolite transporter (DMT) superfamily. Small multidrug resistance (SMR) (TC 2.A.7.1) family. Gdx/SugE subfamily.</text>
</comment>
<keyword evidence="2" id="KW-0813">Transport</keyword>
<dbReference type="InterPro" id="IPR037185">
    <property type="entry name" value="EmrE-like"/>
</dbReference>
<evidence type="ECO:0000256" key="4">
    <source>
        <dbReference type="ARBA" id="ARBA00022692"/>
    </source>
</evidence>
<feature type="transmembrane region" description="Helical" evidence="10">
    <location>
        <begin position="84"/>
        <end position="102"/>
    </location>
</feature>
<dbReference type="GO" id="GO:1990961">
    <property type="term" value="P:xenobiotic detoxification by transmembrane export across the plasma membrane"/>
    <property type="evidence" value="ECO:0007669"/>
    <property type="project" value="UniProtKB-ARBA"/>
</dbReference>
<evidence type="ECO:0000256" key="3">
    <source>
        <dbReference type="ARBA" id="ARBA00022475"/>
    </source>
</evidence>
<evidence type="ECO:0000256" key="7">
    <source>
        <dbReference type="ARBA" id="ARBA00038151"/>
    </source>
</evidence>
<dbReference type="KEGG" id="mbah:HYN46_11815"/>
<comment type="subcellular location">
    <subcellularLocation>
        <location evidence="1 9">Cell membrane</location>
        <topology evidence="1 9">Multi-pass membrane protein</topology>
    </subcellularLocation>
</comment>
<evidence type="ECO:0000256" key="1">
    <source>
        <dbReference type="ARBA" id="ARBA00004651"/>
    </source>
</evidence>
<dbReference type="PANTHER" id="PTHR30561:SF0">
    <property type="entry name" value="GUANIDINIUM EXPORTER"/>
    <property type="match status" value="1"/>
</dbReference>
<dbReference type="Proteomes" id="UP000253940">
    <property type="component" value="Chromosome"/>
</dbReference>
<sequence length="106" mass="11149">MAWLFIAAAGMVEIAFVLLLKYSDGLTKLIPSVLCFIATFASIVLLAQGTKHIPIGTAYAVWAGLGSVGVTAVGIVFLQESPSPIRLMCIALIMTGIMGLKLSDVH</sequence>
<evidence type="ECO:0000313" key="11">
    <source>
        <dbReference type="EMBL" id="AXI03465.1"/>
    </source>
</evidence>
<dbReference type="GO" id="GO:0022857">
    <property type="term" value="F:transmembrane transporter activity"/>
    <property type="evidence" value="ECO:0007669"/>
    <property type="project" value="InterPro"/>
</dbReference>
<dbReference type="OrthoDB" id="9808638at2"/>
<dbReference type="EMBL" id="CP031222">
    <property type="protein sequence ID" value="AXI03465.1"/>
    <property type="molecule type" value="Genomic_DNA"/>
</dbReference>
<feature type="transmembrane region" description="Helical" evidence="10">
    <location>
        <begin position="59"/>
        <end position="78"/>
    </location>
</feature>
<dbReference type="PANTHER" id="PTHR30561">
    <property type="entry name" value="SMR FAMILY PROTON-DEPENDENT DRUG EFFLUX TRANSPORTER SUGE"/>
    <property type="match status" value="1"/>
</dbReference>
<dbReference type="Pfam" id="PF00893">
    <property type="entry name" value="Multi_Drug_Res"/>
    <property type="match status" value="1"/>
</dbReference>
<keyword evidence="12" id="KW-1185">Reference proteome</keyword>